<keyword evidence="3" id="KW-0520">NAD</keyword>
<reference evidence="6 7" key="1">
    <citation type="journal article" date="2016" name="Nat. Commun.">
        <title>Thousands of microbial genomes shed light on interconnected biogeochemical processes in an aquifer system.</title>
        <authorList>
            <person name="Anantharaman K."/>
            <person name="Brown C.T."/>
            <person name="Hug L.A."/>
            <person name="Sharon I."/>
            <person name="Castelle C.J."/>
            <person name="Probst A.J."/>
            <person name="Thomas B.C."/>
            <person name="Singh A."/>
            <person name="Wilkins M.J."/>
            <person name="Karaoz U."/>
            <person name="Brodie E.L."/>
            <person name="Williams K.H."/>
            <person name="Hubbard S.S."/>
            <person name="Banfield J.F."/>
        </authorList>
    </citation>
    <scope>NUCLEOTIDE SEQUENCE [LARGE SCALE GENOMIC DNA]</scope>
</reference>
<dbReference type="SUPFAM" id="SSF51735">
    <property type="entry name" value="NAD(P)-binding Rossmann-fold domains"/>
    <property type="match status" value="1"/>
</dbReference>
<gene>
    <name evidence="6" type="ORF">A3B49_03430</name>
</gene>
<dbReference type="EMBL" id="MFDO01000005">
    <property type="protein sequence ID" value="OGE65824.1"/>
    <property type="molecule type" value="Genomic_DNA"/>
</dbReference>
<dbReference type="AlphaFoldDB" id="A0A1F5MKC1"/>
<dbReference type="GO" id="GO:0005737">
    <property type="term" value="C:cytoplasm"/>
    <property type="evidence" value="ECO:0007669"/>
    <property type="project" value="TreeGrafter"/>
</dbReference>
<evidence type="ECO:0000259" key="5">
    <source>
        <dbReference type="Pfam" id="PF01370"/>
    </source>
</evidence>
<dbReference type="PANTHER" id="PTHR43078:SF6">
    <property type="entry name" value="UDP-GLUCURONIC ACID DECARBOXYLASE 1"/>
    <property type="match status" value="1"/>
</dbReference>
<keyword evidence="2" id="KW-0210">Decarboxylase</keyword>
<evidence type="ECO:0000256" key="2">
    <source>
        <dbReference type="ARBA" id="ARBA00022793"/>
    </source>
</evidence>
<keyword evidence="4" id="KW-0456">Lyase</keyword>
<dbReference type="Proteomes" id="UP000178017">
    <property type="component" value="Unassembled WGS sequence"/>
</dbReference>
<evidence type="ECO:0000313" key="7">
    <source>
        <dbReference type="Proteomes" id="UP000178017"/>
    </source>
</evidence>
<evidence type="ECO:0000256" key="4">
    <source>
        <dbReference type="ARBA" id="ARBA00023239"/>
    </source>
</evidence>
<dbReference type="InterPro" id="IPR044516">
    <property type="entry name" value="UXS-like"/>
</dbReference>
<accession>A0A1F5MKC1</accession>
<name>A0A1F5MKC1_9BACT</name>
<dbReference type="Pfam" id="PF13196">
    <property type="entry name" value="DUF4012"/>
    <property type="match status" value="1"/>
</dbReference>
<comment type="caution">
    <text evidence="6">The sequence shown here is derived from an EMBL/GenBank/DDBJ whole genome shotgun (WGS) entry which is preliminary data.</text>
</comment>
<protein>
    <recommendedName>
        <fullName evidence="5">NAD-dependent epimerase/dehydratase domain-containing protein</fullName>
    </recommendedName>
</protein>
<dbReference type="GO" id="GO:0042732">
    <property type="term" value="P:D-xylose metabolic process"/>
    <property type="evidence" value="ECO:0007669"/>
    <property type="project" value="InterPro"/>
</dbReference>
<sequence>MGAAGFLGSHLTDKLLSEGVQVVGVDDLSTGDLDNLASSARDNHFQFIKQSLLFSLSLNQLPRLDYAVFIINETLPQKEMLVAVENFLRAIVEFKPKILLVSSIKLYEAHYQTNLKEVEGKVAKFAEDNKLNARVVRLSAVYGPRMHFREDDPIIKLVDSQARGELQKELPSLDFTTRALYISDAVSLLEKSLFHGATAHKIYDGCLINPLKVSEIKQVLLDPLWHENTSFLPAALPPWVTPNLERTMRELSWRPVYPLARSLKETVNYFTDHQNKIRESYQSIPRDVPRIEEPLVAEVSLQPTKKDPPRLDLTPLTTPFKKYTPMVIGTALIIYALVVPIANMVVGSFMVRQSIVKIAEDINTRQFADALVQLEKAKAEFGEVDKARSSYLVFEALRVMGVNLSAIDDLISFQSGTIDVSSYAINSSQSLAQTWGAFSGADDNDVLGVTNTTQAATSSLISSLGFLQSLPRIPLLDVLGLGANQQQLANYSQLANIGRILGSILSEISLSQGSYLVALIDNRVLRPGGGLVMSVARVDIKSGRVEKVEVFKVGDLDKKLTEVVEPPADLKKDTVIKNWSLKEAMVEADFTLNAQNILWFYEKQTGVKPLGVIAVDLTTLNSEFKGDLTEEEGLRLSLEKAVNNLLYVPQTNLITIGENLQTATKRGGIRMYFVNSKLQTMVSSLNWDGSIKEDGWGWVESDVKSSGVFGQIKRAALIRQKINPIGKVATIVELKYSNQSQEFLYESRLKLYTPQGWKLLAAGSNGQSIKGQVSNFSDYGLAGYSSMVQLLPKEQKTIVLEFEKTGQLVGEFDHILRVFKQPGILTYPLTVIVSYPAEMTVIKMGEGSSKEGSVIKWDTDLDQDKQFVITFKVSP</sequence>
<comment type="cofactor">
    <cofactor evidence="1">
        <name>NAD(+)</name>
        <dbReference type="ChEBI" id="CHEBI:57540"/>
    </cofactor>
</comment>
<dbReference type="InterPro" id="IPR036291">
    <property type="entry name" value="NAD(P)-bd_dom_sf"/>
</dbReference>
<proteinExistence type="predicted"/>
<dbReference type="Pfam" id="PF01370">
    <property type="entry name" value="Epimerase"/>
    <property type="match status" value="1"/>
</dbReference>
<dbReference type="GO" id="GO:0048040">
    <property type="term" value="F:UDP-glucuronate decarboxylase activity"/>
    <property type="evidence" value="ECO:0007669"/>
    <property type="project" value="TreeGrafter"/>
</dbReference>
<dbReference type="PANTHER" id="PTHR43078">
    <property type="entry name" value="UDP-GLUCURONIC ACID DECARBOXYLASE-RELATED"/>
    <property type="match status" value="1"/>
</dbReference>
<dbReference type="GO" id="GO:0070403">
    <property type="term" value="F:NAD+ binding"/>
    <property type="evidence" value="ECO:0007669"/>
    <property type="project" value="InterPro"/>
</dbReference>
<feature type="domain" description="NAD-dependent epimerase/dehydratase" evidence="5">
    <location>
        <begin position="1"/>
        <end position="32"/>
    </location>
</feature>
<dbReference type="InterPro" id="IPR001509">
    <property type="entry name" value="Epimerase_deHydtase"/>
</dbReference>
<dbReference type="Gene3D" id="3.40.50.720">
    <property type="entry name" value="NAD(P)-binding Rossmann-like Domain"/>
    <property type="match status" value="1"/>
</dbReference>
<evidence type="ECO:0000313" key="6">
    <source>
        <dbReference type="EMBL" id="OGE65824.1"/>
    </source>
</evidence>
<evidence type="ECO:0000256" key="1">
    <source>
        <dbReference type="ARBA" id="ARBA00001911"/>
    </source>
</evidence>
<dbReference type="InterPro" id="IPR025101">
    <property type="entry name" value="DUF4012"/>
</dbReference>
<organism evidence="6 7">
    <name type="scientific">Candidatus Daviesbacteria bacterium RIFCSPLOWO2_01_FULL_40_24</name>
    <dbReference type="NCBI Taxonomy" id="1797787"/>
    <lineage>
        <taxon>Bacteria</taxon>
        <taxon>Candidatus Daviesiibacteriota</taxon>
    </lineage>
</organism>
<evidence type="ECO:0000256" key="3">
    <source>
        <dbReference type="ARBA" id="ARBA00023027"/>
    </source>
</evidence>